<organism evidence="6 7">
    <name type="scientific">Ilex paraguariensis</name>
    <name type="common">yerba mate</name>
    <dbReference type="NCBI Taxonomy" id="185542"/>
    <lineage>
        <taxon>Eukaryota</taxon>
        <taxon>Viridiplantae</taxon>
        <taxon>Streptophyta</taxon>
        <taxon>Embryophyta</taxon>
        <taxon>Tracheophyta</taxon>
        <taxon>Spermatophyta</taxon>
        <taxon>Magnoliopsida</taxon>
        <taxon>eudicotyledons</taxon>
        <taxon>Gunneridae</taxon>
        <taxon>Pentapetalae</taxon>
        <taxon>asterids</taxon>
        <taxon>campanulids</taxon>
        <taxon>Aquifoliales</taxon>
        <taxon>Aquifoliaceae</taxon>
        <taxon>Ilex</taxon>
    </lineage>
</organism>
<dbReference type="InterPro" id="IPR017930">
    <property type="entry name" value="Myb_dom"/>
</dbReference>
<dbReference type="Pfam" id="PF00249">
    <property type="entry name" value="Myb_DNA-binding"/>
    <property type="match status" value="1"/>
</dbReference>
<feature type="region of interest" description="Disordered" evidence="3">
    <location>
        <begin position="258"/>
        <end position="278"/>
    </location>
</feature>
<keyword evidence="2" id="KW-0539">Nucleus</keyword>
<evidence type="ECO:0000259" key="4">
    <source>
        <dbReference type="PROSITE" id="PS50090"/>
    </source>
</evidence>
<dbReference type="InterPro" id="IPR009057">
    <property type="entry name" value="Homeodomain-like_sf"/>
</dbReference>
<evidence type="ECO:0000259" key="5">
    <source>
        <dbReference type="PROSITE" id="PS51294"/>
    </source>
</evidence>
<evidence type="ECO:0000256" key="2">
    <source>
        <dbReference type="ARBA" id="ARBA00023242"/>
    </source>
</evidence>
<dbReference type="GO" id="GO:0005634">
    <property type="term" value="C:nucleus"/>
    <property type="evidence" value="ECO:0007669"/>
    <property type="project" value="UniProtKB-SubCell"/>
</dbReference>
<reference evidence="6 7" key="1">
    <citation type="submission" date="2024-02" db="EMBL/GenBank/DDBJ databases">
        <authorList>
            <person name="Vignale AGUSTIN F."/>
            <person name="Sosa J E."/>
            <person name="Modenutti C."/>
        </authorList>
    </citation>
    <scope>NUCLEOTIDE SEQUENCE [LARGE SCALE GENOMIC DNA]</scope>
</reference>
<dbReference type="PANTHER" id="PTHR47122">
    <property type="entry name" value="MYB-LIKE DNA-BINDING DOMAIN CONTAINING PROTEIN, EXPRESSED"/>
    <property type="match status" value="1"/>
</dbReference>
<evidence type="ECO:0000256" key="3">
    <source>
        <dbReference type="SAM" id="MobiDB-lite"/>
    </source>
</evidence>
<protein>
    <submittedName>
        <fullName evidence="6">Uncharacterized protein</fullName>
    </submittedName>
</protein>
<comment type="subcellular location">
    <subcellularLocation>
        <location evidence="1">Nucleus</location>
    </subcellularLocation>
</comment>
<keyword evidence="7" id="KW-1185">Reference proteome</keyword>
<dbReference type="SUPFAM" id="SSF46689">
    <property type="entry name" value="Homeodomain-like"/>
    <property type="match status" value="1"/>
</dbReference>
<evidence type="ECO:0000313" key="7">
    <source>
        <dbReference type="Proteomes" id="UP001642360"/>
    </source>
</evidence>
<dbReference type="PROSITE" id="PS50090">
    <property type="entry name" value="MYB_LIKE"/>
    <property type="match status" value="1"/>
</dbReference>
<evidence type="ECO:0000256" key="1">
    <source>
        <dbReference type="ARBA" id="ARBA00004123"/>
    </source>
</evidence>
<dbReference type="SMART" id="SM00717">
    <property type="entry name" value="SANT"/>
    <property type="match status" value="1"/>
</dbReference>
<evidence type="ECO:0000313" key="6">
    <source>
        <dbReference type="EMBL" id="CAK9171403.1"/>
    </source>
</evidence>
<dbReference type="Proteomes" id="UP001642360">
    <property type="component" value="Unassembled WGS sequence"/>
</dbReference>
<dbReference type="EMBL" id="CAUOFW020005725">
    <property type="protein sequence ID" value="CAK9171403.1"/>
    <property type="molecule type" value="Genomic_DNA"/>
</dbReference>
<dbReference type="PROSITE" id="PS51294">
    <property type="entry name" value="HTH_MYB"/>
    <property type="match status" value="1"/>
</dbReference>
<feature type="domain" description="HTH myb-type" evidence="5">
    <location>
        <begin position="474"/>
        <end position="533"/>
    </location>
</feature>
<dbReference type="Gene3D" id="1.10.246.220">
    <property type="match status" value="1"/>
</dbReference>
<gene>
    <name evidence="6" type="ORF">ILEXP_LOCUS40963</name>
</gene>
<dbReference type="InterPro" id="IPR001005">
    <property type="entry name" value="SANT/Myb"/>
</dbReference>
<proteinExistence type="predicted"/>
<sequence length="605" mass="67889">MSQNGEGKYKSRTLIDASEDSPVASSENVKVFSKELVQVDGDGSCFLAAEDEVIGVEHLLAEPNCNDLEVDGLLNFDTFNPQKCFNIDEFSAAGYGHFRNESGALDSSLSKGEKTKDEVLDGMLEGADDKILAGKNNLSDACEDYLLDTEFDDYISNLNCIPSKGSCMRNSDLEHHSAILGGRECGAEVTELSNASIPALEVISDQNTLLLNKMANDELHEAFGNMVGHETAVTDKQWLKHRISFGLQNLEELDNSLRLSESQETSNEDKREIGFSTSDESSLRASSAFTDVFNFKTKPRVRHVKKKRDTGSESVMNFASELNELVFGFPESGEKESMVVTRKRVRKPTQRYIEDHLEQKSRYKRKKSGISDTCSKDKILPTKCAGQNYKRGSGSTSVVCRKETYRGACIQVPFGLPVQEGCSKKKEHESAKCKDIILQPSNVEFDTKPYSAESPDSTYEDDCITWTKTKQVKQRRKHHLVWSLPEVLKLVEGVSKYGVGRWTEIKRLLFSSSAHRTSVDLKDKWRNLLRASCTRLQSRRGAEPKRKHASHSVPQHILRRVRELAVIYPYPRERRIKVSPTAAVASPMVVPRRDHLVPLKTAVRV</sequence>
<dbReference type="CDD" id="cd11660">
    <property type="entry name" value="SANT_TRF"/>
    <property type="match status" value="1"/>
</dbReference>
<name>A0ABC8TV80_9AQUA</name>
<comment type="caution">
    <text evidence="6">The sequence shown here is derived from an EMBL/GenBank/DDBJ whole genome shotgun (WGS) entry which is preliminary data.</text>
</comment>
<accession>A0ABC8TV80</accession>
<dbReference type="AlphaFoldDB" id="A0ABC8TV80"/>
<feature type="domain" description="Myb-like" evidence="4">
    <location>
        <begin position="482"/>
        <end position="529"/>
    </location>
</feature>
<dbReference type="PANTHER" id="PTHR47122:SF8">
    <property type="entry name" value="MYB-LIKE DOMAIN-CONTAINING PROTEIN"/>
    <property type="match status" value="1"/>
</dbReference>